<evidence type="ECO:0000256" key="1">
    <source>
        <dbReference type="ARBA" id="ARBA00009693"/>
    </source>
</evidence>
<dbReference type="Pfam" id="PF01640">
    <property type="entry name" value="Peptidase_C10"/>
    <property type="match status" value="1"/>
</dbReference>
<feature type="domain" description="Spi protease inhibitor" evidence="6">
    <location>
        <begin position="47"/>
        <end position="105"/>
    </location>
</feature>
<evidence type="ECO:0000256" key="2">
    <source>
        <dbReference type="ARBA" id="ARBA00022670"/>
    </source>
</evidence>
<dbReference type="Pfam" id="PF13734">
    <property type="entry name" value="Inhibitor_I69"/>
    <property type="match status" value="1"/>
</dbReference>
<evidence type="ECO:0000256" key="4">
    <source>
        <dbReference type="ARBA" id="ARBA00022801"/>
    </source>
</evidence>
<reference evidence="8" key="1">
    <citation type="journal article" date="2019" name="Int. J. Syst. Evol. Microbiol.">
        <title>The Global Catalogue of Microorganisms (GCM) 10K type strain sequencing project: providing services to taxonomists for standard genome sequencing and annotation.</title>
        <authorList>
            <consortium name="The Broad Institute Genomics Platform"/>
            <consortium name="The Broad Institute Genome Sequencing Center for Infectious Disease"/>
            <person name="Wu L."/>
            <person name="Ma J."/>
        </authorList>
    </citation>
    <scope>NUCLEOTIDE SEQUENCE [LARGE SCALE GENOMIC DNA]</scope>
    <source>
        <strain evidence="8">JCM 17217</strain>
    </source>
</reference>
<evidence type="ECO:0000259" key="6">
    <source>
        <dbReference type="Pfam" id="PF13734"/>
    </source>
</evidence>
<dbReference type="InterPro" id="IPR000200">
    <property type="entry name" value="Peptidase_C10"/>
</dbReference>
<dbReference type="InterPro" id="IPR044934">
    <property type="entry name" value="Streptopain_sf"/>
</dbReference>
<proteinExistence type="inferred from homology"/>
<evidence type="ECO:0000256" key="5">
    <source>
        <dbReference type="ARBA" id="ARBA00022807"/>
    </source>
</evidence>
<keyword evidence="2" id="KW-0645">Protease</keyword>
<keyword evidence="8" id="KW-1185">Reference proteome</keyword>
<evidence type="ECO:0000313" key="7">
    <source>
        <dbReference type="EMBL" id="GAA3977931.1"/>
    </source>
</evidence>
<dbReference type="Proteomes" id="UP001501556">
    <property type="component" value="Unassembled WGS sequence"/>
</dbReference>
<dbReference type="InterPro" id="IPR038765">
    <property type="entry name" value="Papain-like_cys_pep_sf"/>
</dbReference>
<organism evidence="7 8">
    <name type="scientific">Hymenobacter antarcticus</name>
    <dbReference type="NCBI Taxonomy" id="486270"/>
    <lineage>
        <taxon>Bacteria</taxon>
        <taxon>Pseudomonadati</taxon>
        <taxon>Bacteroidota</taxon>
        <taxon>Cytophagia</taxon>
        <taxon>Cytophagales</taxon>
        <taxon>Hymenobacteraceae</taxon>
        <taxon>Hymenobacter</taxon>
    </lineage>
</organism>
<evidence type="ECO:0000256" key="3">
    <source>
        <dbReference type="ARBA" id="ARBA00022729"/>
    </source>
</evidence>
<dbReference type="Gene3D" id="3.90.70.50">
    <property type="entry name" value="Peptidase C10, streptopain"/>
    <property type="match status" value="2"/>
</dbReference>
<evidence type="ECO:0000313" key="8">
    <source>
        <dbReference type="Proteomes" id="UP001501556"/>
    </source>
</evidence>
<keyword evidence="5" id="KW-0788">Thiol protease</keyword>
<sequence length="420" mass="45883">MAPDPRPATPPTAYLVTEPAARQVAENIARSAEMYAQYRHNVTTGDTQRVFRGKQAILRFTAVPATDGKPAFYACDYQNGGFALVAADWHMRPILAFSEHGSFRYSVVSTANRGAAAPAPAMPDGLLTWVETTTAAAVALRRYPDAKNTVPGASEAWQSLESLVCPISGDPDIDFACENQPSVITTQRGPLLTTSWGQRTPYIDNCPVVSGVQCPTGCVATAMAQIMRYWQRPTSYSWTAMPDGPLNPFSGSFPALAQVMSDAGQRISTDYQPQSSGASSYRICPAFNNSFGYSSADYRAYPNASNGTSATTLLLPNCSYIDIMSNFNQGQPVIFGGYTQQGSFLGVKWPDGNGHAWVSDGYLQTAYVFTGITFLQFHMNWGWDGRFNGWYSFNNWQVNTGNGTTTNYRYCQDAVINIRP</sequence>
<dbReference type="PRINTS" id="PR00797">
    <property type="entry name" value="STREPTOPAIN"/>
</dbReference>
<protein>
    <submittedName>
        <fullName evidence="7">C10 family peptidase</fullName>
    </submittedName>
</protein>
<name>A0ABP7Q7T8_9BACT</name>
<comment type="similarity">
    <text evidence="1">Belongs to the peptidase C10 family.</text>
</comment>
<dbReference type="InterPro" id="IPR025896">
    <property type="entry name" value="Spi_Prtas-inh"/>
</dbReference>
<dbReference type="EMBL" id="BAABDI010000015">
    <property type="protein sequence ID" value="GAA3977931.1"/>
    <property type="molecule type" value="Genomic_DNA"/>
</dbReference>
<accession>A0ABP7Q7T8</accession>
<keyword evidence="4" id="KW-0378">Hydrolase</keyword>
<dbReference type="SUPFAM" id="SSF54001">
    <property type="entry name" value="Cysteine proteinases"/>
    <property type="match status" value="1"/>
</dbReference>
<keyword evidence="3" id="KW-0732">Signal</keyword>
<comment type="caution">
    <text evidence="7">The sequence shown here is derived from an EMBL/GenBank/DDBJ whole genome shotgun (WGS) entry which is preliminary data.</text>
</comment>
<gene>
    <name evidence="7" type="ORF">GCM10022407_23970</name>
</gene>